<accession>A0ABW5QAH9</accession>
<feature type="domain" description="EAL" evidence="3">
    <location>
        <begin position="568"/>
        <end position="819"/>
    </location>
</feature>
<dbReference type="NCBIfam" id="TIGR00254">
    <property type="entry name" value="GGDEF"/>
    <property type="match status" value="1"/>
</dbReference>
<evidence type="ECO:0000259" key="1">
    <source>
        <dbReference type="PROSITE" id="PS50112"/>
    </source>
</evidence>
<evidence type="ECO:0000259" key="4">
    <source>
        <dbReference type="PROSITE" id="PS50887"/>
    </source>
</evidence>
<dbReference type="InterPro" id="IPR035919">
    <property type="entry name" value="EAL_sf"/>
</dbReference>
<evidence type="ECO:0000259" key="3">
    <source>
        <dbReference type="PROSITE" id="PS50883"/>
    </source>
</evidence>
<gene>
    <name evidence="5" type="ORF">ACFSW4_08500</name>
</gene>
<sequence>MAGTEWSGHKALQLNQQNQTQKDLYNRFPDGIVTVDHKGIMIDMNQALLDMLSYEYRDLHLKPFNPFIADGFQSETVNYFNRVISGKSVKHFTKVIHKHGFEIPVRLTSIPIFENEKVIGLYALVHDLTDTERDLSELSHIKEKLISAQATADMGTWEVDLNTNTIHWSDQLYEIYERPEWKDESIDLNKIFSMTHSDDYTQFKETFEQAMEHGTSYEMDYRIKTQSGIRTLHVRGDSILNDNGDPVRLIGIIQDVTKLRGLEKDLSINRERLQKIYDSLDMIVCSFNLDNRRLEYVSKGIERMIDVTVEQVYQDDFNWLRYIHPEDLTSFSRNRRQILRGEKVKHEYRILSKAGQVKWVEEQAIPIFDHNGKITQIDGVLVDFTERKLHEQEVEFIANHDQITGLKNRRNFETYINNIMNQRKKQPFWIIYLDLDNFKSINESLGYDIGDKVLTLTATRMDHVIQDRGICARLSGDEFVIMVNRLKDDESIEDIAQRLKDSLERKMLIDEYQIQVTSSIGVSQFPNHGHTLNDLINNADRAVHYVKTIGKNSWQMFEEDVEKQTFNDYELEQDLNFAFENNELELYLQPIYCNELKQVALAEALIRWKHPKHGYVPPNVFIPIAEKSGLIHRIDHFVLRKTCETIRRWRDDIGLNISITNNLSPKRFLRQSFKDYVLSTLEHYQVDASNIIFEITETALIHDHELVNNTINDFRNIGFRFALDDFGTGYSSIAHLSLFNIDLLKIDRQFIQNIDQNVKNQAILRGISHFTNELNIPMIAEGIESKEELKFLQTLDCDYYQGFYFRKPCSIVQFEEQYG</sequence>
<dbReference type="CDD" id="cd01948">
    <property type="entry name" value="EAL"/>
    <property type="match status" value="1"/>
</dbReference>
<dbReference type="Gene3D" id="3.30.450.20">
    <property type="entry name" value="PAS domain"/>
    <property type="match status" value="3"/>
</dbReference>
<dbReference type="PANTHER" id="PTHR44757">
    <property type="entry name" value="DIGUANYLATE CYCLASE DGCP"/>
    <property type="match status" value="1"/>
</dbReference>
<evidence type="ECO:0000259" key="2">
    <source>
        <dbReference type="PROSITE" id="PS50113"/>
    </source>
</evidence>
<dbReference type="InterPro" id="IPR043128">
    <property type="entry name" value="Rev_trsase/Diguanyl_cyclase"/>
</dbReference>
<feature type="domain" description="PAS" evidence="1">
    <location>
        <begin position="269"/>
        <end position="342"/>
    </location>
</feature>
<evidence type="ECO:0000313" key="6">
    <source>
        <dbReference type="Proteomes" id="UP001597452"/>
    </source>
</evidence>
<dbReference type="EMBL" id="JBHUMZ010000020">
    <property type="protein sequence ID" value="MFD2638901.1"/>
    <property type="molecule type" value="Genomic_DNA"/>
</dbReference>
<dbReference type="SMART" id="SM00086">
    <property type="entry name" value="PAC"/>
    <property type="match status" value="3"/>
</dbReference>
<dbReference type="PROSITE" id="PS50113">
    <property type="entry name" value="PAC"/>
    <property type="match status" value="2"/>
</dbReference>
<dbReference type="InterPro" id="IPR000160">
    <property type="entry name" value="GGDEF_dom"/>
</dbReference>
<dbReference type="InterPro" id="IPR000014">
    <property type="entry name" value="PAS"/>
</dbReference>
<feature type="domain" description="PAC" evidence="2">
    <location>
        <begin position="344"/>
        <end position="396"/>
    </location>
</feature>
<dbReference type="Pfam" id="PF08448">
    <property type="entry name" value="PAS_4"/>
    <property type="match status" value="1"/>
</dbReference>
<dbReference type="NCBIfam" id="TIGR00229">
    <property type="entry name" value="sensory_box"/>
    <property type="match status" value="2"/>
</dbReference>
<feature type="domain" description="GGDEF" evidence="4">
    <location>
        <begin position="426"/>
        <end position="559"/>
    </location>
</feature>
<dbReference type="SMART" id="SM00052">
    <property type="entry name" value="EAL"/>
    <property type="match status" value="1"/>
</dbReference>
<dbReference type="Gene3D" id="2.10.70.100">
    <property type="match status" value="1"/>
</dbReference>
<dbReference type="InterPro" id="IPR029787">
    <property type="entry name" value="Nucleotide_cyclase"/>
</dbReference>
<dbReference type="SMART" id="SM00091">
    <property type="entry name" value="PAS"/>
    <property type="match status" value="3"/>
</dbReference>
<organism evidence="5 6">
    <name type="scientific">Piscibacillus salipiscarius</name>
    <dbReference type="NCBI Taxonomy" id="299480"/>
    <lineage>
        <taxon>Bacteria</taxon>
        <taxon>Bacillati</taxon>
        <taxon>Bacillota</taxon>
        <taxon>Bacilli</taxon>
        <taxon>Bacillales</taxon>
        <taxon>Bacillaceae</taxon>
        <taxon>Piscibacillus</taxon>
    </lineage>
</organism>
<feature type="domain" description="PAC" evidence="2">
    <location>
        <begin position="215"/>
        <end position="268"/>
    </location>
</feature>
<dbReference type="InterPro" id="IPR013655">
    <property type="entry name" value="PAS_fold_3"/>
</dbReference>
<dbReference type="PROSITE" id="PS50112">
    <property type="entry name" value="PAS"/>
    <property type="match status" value="1"/>
</dbReference>
<dbReference type="Pfam" id="PF00563">
    <property type="entry name" value="EAL"/>
    <property type="match status" value="1"/>
</dbReference>
<dbReference type="InterPro" id="IPR035965">
    <property type="entry name" value="PAS-like_dom_sf"/>
</dbReference>
<dbReference type="SUPFAM" id="SSF141868">
    <property type="entry name" value="EAL domain-like"/>
    <property type="match status" value="1"/>
</dbReference>
<dbReference type="InterPro" id="IPR013656">
    <property type="entry name" value="PAS_4"/>
</dbReference>
<dbReference type="Pfam" id="PF00990">
    <property type="entry name" value="GGDEF"/>
    <property type="match status" value="1"/>
</dbReference>
<dbReference type="Pfam" id="PF08447">
    <property type="entry name" value="PAS_3"/>
    <property type="match status" value="2"/>
</dbReference>
<dbReference type="SUPFAM" id="SSF55785">
    <property type="entry name" value="PYP-like sensor domain (PAS domain)"/>
    <property type="match status" value="3"/>
</dbReference>
<dbReference type="PROSITE" id="PS50883">
    <property type="entry name" value="EAL"/>
    <property type="match status" value="1"/>
</dbReference>
<dbReference type="PANTHER" id="PTHR44757:SF2">
    <property type="entry name" value="BIOFILM ARCHITECTURE MAINTENANCE PROTEIN MBAA"/>
    <property type="match status" value="1"/>
</dbReference>
<dbReference type="InterPro" id="IPR001610">
    <property type="entry name" value="PAC"/>
</dbReference>
<dbReference type="Gene3D" id="3.20.20.450">
    <property type="entry name" value="EAL domain"/>
    <property type="match status" value="1"/>
</dbReference>
<dbReference type="RefSeq" id="WP_377328680.1">
    <property type="nucleotide sequence ID" value="NZ_JBHUMZ010000020.1"/>
</dbReference>
<dbReference type="SUPFAM" id="SSF55073">
    <property type="entry name" value="Nucleotide cyclase"/>
    <property type="match status" value="1"/>
</dbReference>
<dbReference type="Proteomes" id="UP001597452">
    <property type="component" value="Unassembled WGS sequence"/>
</dbReference>
<dbReference type="InterPro" id="IPR001633">
    <property type="entry name" value="EAL_dom"/>
</dbReference>
<evidence type="ECO:0000313" key="5">
    <source>
        <dbReference type="EMBL" id="MFD2638901.1"/>
    </source>
</evidence>
<protein>
    <submittedName>
        <fullName evidence="5">EAL domain-containing protein</fullName>
    </submittedName>
</protein>
<dbReference type="CDD" id="cd01949">
    <property type="entry name" value="GGDEF"/>
    <property type="match status" value="1"/>
</dbReference>
<dbReference type="InterPro" id="IPR000700">
    <property type="entry name" value="PAS-assoc_C"/>
</dbReference>
<proteinExistence type="predicted"/>
<keyword evidence="6" id="KW-1185">Reference proteome</keyword>
<dbReference type="CDD" id="cd00130">
    <property type="entry name" value="PAS"/>
    <property type="match status" value="3"/>
</dbReference>
<dbReference type="Gene3D" id="3.30.70.270">
    <property type="match status" value="1"/>
</dbReference>
<dbReference type="InterPro" id="IPR052155">
    <property type="entry name" value="Biofilm_reg_signaling"/>
</dbReference>
<dbReference type="SMART" id="SM00267">
    <property type="entry name" value="GGDEF"/>
    <property type="match status" value="1"/>
</dbReference>
<comment type="caution">
    <text evidence="5">The sequence shown here is derived from an EMBL/GenBank/DDBJ whole genome shotgun (WGS) entry which is preliminary data.</text>
</comment>
<dbReference type="PROSITE" id="PS50887">
    <property type="entry name" value="GGDEF"/>
    <property type="match status" value="1"/>
</dbReference>
<name>A0ABW5QAH9_9BACI</name>
<reference evidence="6" key="1">
    <citation type="journal article" date="2019" name="Int. J. Syst. Evol. Microbiol.">
        <title>The Global Catalogue of Microorganisms (GCM) 10K type strain sequencing project: providing services to taxonomists for standard genome sequencing and annotation.</title>
        <authorList>
            <consortium name="The Broad Institute Genomics Platform"/>
            <consortium name="The Broad Institute Genome Sequencing Center for Infectious Disease"/>
            <person name="Wu L."/>
            <person name="Ma J."/>
        </authorList>
    </citation>
    <scope>NUCLEOTIDE SEQUENCE [LARGE SCALE GENOMIC DNA]</scope>
    <source>
        <strain evidence="6">TISTR 1571</strain>
    </source>
</reference>